<dbReference type="EMBL" id="MCFC01000015">
    <property type="protein sequence ID" value="ORY31434.1"/>
    <property type="molecule type" value="Genomic_DNA"/>
</dbReference>
<dbReference type="Gene3D" id="1.25.40.10">
    <property type="entry name" value="Tetratricopeptide repeat domain"/>
    <property type="match status" value="1"/>
</dbReference>
<dbReference type="InterPro" id="IPR011990">
    <property type="entry name" value="TPR-like_helical_dom_sf"/>
</dbReference>
<evidence type="ECO:0000256" key="2">
    <source>
        <dbReference type="ARBA" id="ARBA00022737"/>
    </source>
</evidence>
<comment type="caution">
    <text evidence="6">The sequence shown here is derived from an EMBL/GenBank/DDBJ whole genome shotgun (WGS) entry which is preliminary data.</text>
</comment>
<dbReference type="AlphaFoldDB" id="A0A1Y2B9K1"/>
<dbReference type="PANTHER" id="PTHR47936:SF1">
    <property type="entry name" value="PENTATRICOPEPTIDE REPEAT-CONTAINING PROTEIN GUN1, CHLOROPLASTIC"/>
    <property type="match status" value="1"/>
</dbReference>
<accession>A0A1Y2B9K1</accession>
<dbReference type="STRING" id="71784.A0A1Y2B9K1"/>
<feature type="region of interest" description="Disordered" evidence="5">
    <location>
        <begin position="1031"/>
        <end position="1055"/>
    </location>
</feature>
<comment type="similarity">
    <text evidence="1">Belongs to the CCM1 family.</text>
</comment>
<evidence type="ECO:0000256" key="4">
    <source>
        <dbReference type="ARBA" id="ARBA00044511"/>
    </source>
</evidence>
<dbReference type="OrthoDB" id="185373at2759"/>
<dbReference type="PANTHER" id="PTHR47936">
    <property type="entry name" value="PPR_LONG DOMAIN-CONTAINING PROTEIN"/>
    <property type="match status" value="1"/>
</dbReference>
<sequence>MIRSIRYECSRAFTTRYTNLPSIITYPHAESSRQAQARAAYLRTYVCCVRPRIPEHVRREGRKGAAAFSRTATSLAAAEAKSDEDQQWDKWSTPENSTASFRPGDSPSSMSRARAASASALYEPKNLSRPEQTGFNALIRSNALEAFTLLGSYDDEETMRISVESLDLLLAHLRVEYARDAALFRLIPRARVKRAMDSIQDIIYHSALRSRSSVVDDDFRRLYNILSLCAWFSEGERLKKILYGAVQRQIKSGQPALLYLESLVDQLVQGEQWRLIIDLFSHPLFPAQQPSFPSFYLTRQIITALMAARIGIGEPFAVHAHFAQFEIINQKPTGTAYNLLVRAHISMGNYAAANQAMDEAKASGSTGETEQLLAALQGHRNLGLDPALERRVVENLARLDAPTARAMLHELIHMRISAYQRSEAKALLDNFDLSMGKDEGPSNGKIPPDDETIILAFHLISLRPIPQDVQEWWTLLRSSSLGQRDQVIAILIRAMGRIGLAKEAFLMVDAAVRQQPLAKSDWTLPSTAEIGIATCNSLMKLAAKDRGSSGLFAVSKLMRKASVVSNEETVLIVLDFARKKPNSNPTNMAKLLNRMLKNAIHVQPTIAHLDSLMASAVKCTSSTASTDLQSLPIDSEDKGLTVGLVPAGRFADSIFWVIEILRTRGASGSTSAYANRLQYDAGHSRSIRGVPAARVVWNQLVERGFRPTTRHLLSLMKGYAQAGALGEAKAVLHLAKSTGNPVTRGMLMVLMEAYGRRGSIKQAREVFEEIRSLSKEESSQGLDIVAVTSMTKLMIDGNKRKNAVYLVREELEPLAVRDPLDEPAIVAGTKAYFVSGKHDAALRFVQRHSSGQFSSNSLRYVVQKIRYDLCNRIRLQQNSPARLPPDVLRSVFEEESSASWATSSSLVEIAKATSPATQLVSSSLAPVIEGHIPSSEGSAKHENNISMGHGGLSSPTTGALDETASLSSLPKHHISPRLRTLMSSVALANFLLAQDDIARPESVRHNLGRKEYNGLDSKLQRNRLASIVRPRTRSHSSTQSIKLDRHVEGKEKVSEKDKQRAAEVFELTKRWREAKEDAKKEKVVKAISVQHRLREAYTSWTEKTMASIVRGREGG</sequence>
<comment type="subunit">
    <text evidence="4">Binds to mitochondrial small subunit 15S rRNA.</text>
</comment>
<keyword evidence="2" id="KW-0677">Repeat</keyword>
<gene>
    <name evidence="6" type="ORF">BCR39DRAFT_526701</name>
</gene>
<keyword evidence="7" id="KW-1185">Reference proteome</keyword>
<name>A0A1Y2B9K1_9TREE</name>
<feature type="compositionally biased region" description="Polar residues" evidence="5">
    <location>
        <begin position="89"/>
        <end position="100"/>
    </location>
</feature>
<comment type="function">
    <text evidence="3">Regulates mitochondrial small subunit maturation by controlling 15S rRNA 5'-end processing. Localizes to the 5' precursor of the 15S rRNA in a position that is subsequently occupied by mS47 in the mature yeast mtSSU. Uses structure and sequence-specific RNA recognition, binding to a single-stranded region of the precursor and specifically recognizing bases -6 to -1. The exchange of Ccm1 for mS47 is coupled to the irreversible removal of precursor rRNA that is accompanied by conformational changes of the mitoribosomal proteins uS5m and mS26. These conformational changes signal completion of 5'-end rRNA processing through protection of the mature 5'-end of the 15S rRNA and stabilization of mS47. The removal of the 5' precursor together with the dissociation of Ccm1 may be catalyzed by the 5'-3' exoribonuclease Pet127. Involved in the specific removal of group I introns in mitochondrial encoded transcripts.</text>
</comment>
<proteinExistence type="inferred from homology"/>
<protein>
    <recommendedName>
        <fullName evidence="8">Pentacotripeptide-repeat region of PRORP domain-containing protein</fullName>
    </recommendedName>
</protein>
<evidence type="ECO:0000313" key="7">
    <source>
        <dbReference type="Proteomes" id="UP000193986"/>
    </source>
</evidence>
<dbReference type="Proteomes" id="UP000193986">
    <property type="component" value="Unassembled WGS sequence"/>
</dbReference>
<evidence type="ECO:0000256" key="3">
    <source>
        <dbReference type="ARBA" id="ARBA00044493"/>
    </source>
</evidence>
<feature type="region of interest" description="Disordered" evidence="5">
    <location>
        <begin position="932"/>
        <end position="962"/>
    </location>
</feature>
<feature type="compositionally biased region" description="Basic and acidic residues" evidence="5">
    <location>
        <begin position="1042"/>
        <end position="1055"/>
    </location>
</feature>
<organism evidence="6 7">
    <name type="scientific">Naematelia encephala</name>
    <dbReference type="NCBI Taxonomy" id="71784"/>
    <lineage>
        <taxon>Eukaryota</taxon>
        <taxon>Fungi</taxon>
        <taxon>Dikarya</taxon>
        <taxon>Basidiomycota</taxon>
        <taxon>Agaricomycotina</taxon>
        <taxon>Tremellomycetes</taxon>
        <taxon>Tremellales</taxon>
        <taxon>Naemateliaceae</taxon>
        <taxon>Naematelia</taxon>
    </lineage>
</organism>
<dbReference type="InParanoid" id="A0A1Y2B9K1"/>
<evidence type="ECO:0008006" key="8">
    <source>
        <dbReference type="Google" id="ProtNLM"/>
    </source>
</evidence>
<reference evidence="6 7" key="1">
    <citation type="submission" date="2016-07" db="EMBL/GenBank/DDBJ databases">
        <title>Pervasive Adenine N6-methylation of Active Genes in Fungi.</title>
        <authorList>
            <consortium name="DOE Joint Genome Institute"/>
            <person name="Mondo S.J."/>
            <person name="Dannebaum R.O."/>
            <person name="Kuo R.C."/>
            <person name="Labutti K."/>
            <person name="Haridas S."/>
            <person name="Kuo A."/>
            <person name="Salamov A."/>
            <person name="Ahrendt S.R."/>
            <person name="Lipzen A."/>
            <person name="Sullivan W."/>
            <person name="Andreopoulos W.B."/>
            <person name="Clum A."/>
            <person name="Lindquist E."/>
            <person name="Daum C."/>
            <person name="Ramamoorthy G.K."/>
            <person name="Gryganskyi A."/>
            <person name="Culley D."/>
            <person name="Magnuson J.K."/>
            <person name="James T.Y."/>
            <person name="O'Malley M.A."/>
            <person name="Stajich J.E."/>
            <person name="Spatafora J.W."/>
            <person name="Visel A."/>
            <person name="Grigoriev I.V."/>
        </authorList>
    </citation>
    <scope>NUCLEOTIDE SEQUENCE [LARGE SCALE GENOMIC DNA]</scope>
    <source>
        <strain evidence="6 7">68-887.2</strain>
    </source>
</reference>
<evidence type="ECO:0000256" key="5">
    <source>
        <dbReference type="SAM" id="MobiDB-lite"/>
    </source>
</evidence>
<feature type="region of interest" description="Disordered" evidence="5">
    <location>
        <begin position="76"/>
        <end position="115"/>
    </location>
</feature>
<evidence type="ECO:0000313" key="6">
    <source>
        <dbReference type="EMBL" id="ORY31434.1"/>
    </source>
</evidence>
<evidence type="ECO:0000256" key="1">
    <source>
        <dbReference type="ARBA" id="ARBA00006192"/>
    </source>
</evidence>